<dbReference type="InterPro" id="IPR003593">
    <property type="entry name" value="AAA+_ATPase"/>
</dbReference>
<evidence type="ECO:0000256" key="2">
    <source>
        <dbReference type="ARBA" id="ARBA00022448"/>
    </source>
</evidence>
<evidence type="ECO:0000256" key="3">
    <source>
        <dbReference type="ARBA" id="ARBA00022741"/>
    </source>
</evidence>
<evidence type="ECO:0000313" key="7">
    <source>
        <dbReference type="Proteomes" id="UP000001116"/>
    </source>
</evidence>
<comment type="similarity">
    <text evidence="1">Belongs to the ABC transporter superfamily.</text>
</comment>
<evidence type="ECO:0000259" key="5">
    <source>
        <dbReference type="PROSITE" id="PS50893"/>
    </source>
</evidence>
<dbReference type="SUPFAM" id="SSF52540">
    <property type="entry name" value="P-loop containing nucleoside triphosphate hydrolases"/>
    <property type="match status" value="1"/>
</dbReference>
<dbReference type="PROSITE" id="PS50893">
    <property type="entry name" value="ABC_TRANSPORTER_2"/>
    <property type="match status" value="1"/>
</dbReference>
<keyword evidence="4" id="KW-0067">ATP-binding</keyword>
<dbReference type="PANTHER" id="PTHR43335">
    <property type="entry name" value="ABC TRANSPORTER, ATP-BINDING PROTEIN"/>
    <property type="match status" value="1"/>
</dbReference>
<dbReference type="InterPro" id="IPR003439">
    <property type="entry name" value="ABC_transporter-like_ATP-bd"/>
</dbReference>
<dbReference type="InterPro" id="IPR027417">
    <property type="entry name" value="P-loop_NTPase"/>
</dbReference>
<dbReference type="EMBL" id="CP000751">
    <property type="protein sequence ID" value="ABS06117.1"/>
    <property type="molecule type" value="Genomic_DNA"/>
</dbReference>
<dbReference type="OrthoDB" id="9804819at2"/>
<dbReference type="RefSeq" id="WP_012001905.1">
    <property type="nucleotide sequence ID" value="NC_009806.1"/>
</dbReference>
<protein>
    <submittedName>
        <fullName evidence="6">ABC transporter-related protein</fullName>
    </submittedName>
</protein>
<organism evidence="6 7">
    <name type="scientific">Kineococcus radiotolerans (strain ATCC BAA-149 / DSM 14245 / SRS30216)</name>
    <dbReference type="NCBI Taxonomy" id="266940"/>
    <lineage>
        <taxon>Bacteria</taxon>
        <taxon>Bacillati</taxon>
        <taxon>Actinomycetota</taxon>
        <taxon>Actinomycetes</taxon>
        <taxon>Kineosporiales</taxon>
        <taxon>Kineosporiaceae</taxon>
        <taxon>Kineococcus</taxon>
    </lineage>
</organism>
<dbReference type="KEGG" id="kra:Krad_4658"/>
<dbReference type="SMART" id="SM00382">
    <property type="entry name" value="AAA"/>
    <property type="match status" value="1"/>
</dbReference>
<reference evidence="7" key="1">
    <citation type="journal article" date="2008" name="PLoS ONE">
        <title>Survival in nuclear waste, extreme resistance, and potential applications gleaned from the genome sequence of Kineococcus radiotolerans SRS30216.</title>
        <authorList>
            <person name="Bagwell C.E."/>
            <person name="Bhat S."/>
            <person name="Hawkins G.M."/>
            <person name="Smith B.W."/>
            <person name="Biswas T."/>
            <person name="Hoover T.R."/>
            <person name="Saunders E."/>
            <person name="Han C.S."/>
            <person name="Tsodikov O.V."/>
            <person name="Shimkets L.J."/>
        </authorList>
    </citation>
    <scope>NUCLEOTIDE SEQUENCE [LARGE SCALE GENOMIC DNA]</scope>
    <source>
        <strain evidence="7">ATCC BAA-149 / DSM 14245 / SRS30216</strain>
    </source>
</reference>
<keyword evidence="7" id="KW-1185">Reference proteome</keyword>
<feature type="domain" description="ABC transporter" evidence="5">
    <location>
        <begin position="2"/>
        <end position="228"/>
    </location>
</feature>
<keyword evidence="6" id="KW-0614">Plasmid</keyword>
<dbReference type="Pfam" id="PF00005">
    <property type="entry name" value="ABC_tran"/>
    <property type="match status" value="1"/>
</dbReference>
<geneLocation type="plasmid" evidence="6 7">
    <name>pKRAD01</name>
</geneLocation>
<keyword evidence="3" id="KW-0547">Nucleotide-binding</keyword>
<evidence type="ECO:0000256" key="1">
    <source>
        <dbReference type="ARBA" id="ARBA00005417"/>
    </source>
</evidence>
<accession>A6WH28</accession>
<dbReference type="Gene3D" id="3.40.50.300">
    <property type="entry name" value="P-loop containing nucleotide triphosphate hydrolases"/>
    <property type="match status" value="1"/>
</dbReference>
<dbReference type="PANTHER" id="PTHR43335:SF4">
    <property type="entry name" value="ABC TRANSPORTER, ATP-BINDING PROTEIN"/>
    <property type="match status" value="1"/>
</dbReference>
<proteinExistence type="inferred from homology"/>
<dbReference type="GO" id="GO:0005524">
    <property type="term" value="F:ATP binding"/>
    <property type="evidence" value="ECO:0007669"/>
    <property type="project" value="UniProtKB-KW"/>
</dbReference>
<dbReference type="Proteomes" id="UP000001116">
    <property type="component" value="Plasmid pKRAD01"/>
</dbReference>
<evidence type="ECO:0000256" key="4">
    <source>
        <dbReference type="ARBA" id="ARBA00022840"/>
    </source>
</evidence>
<dbReference type="AlphaFoldDB" id="A6WH28"/>
<dbReference type="HOGENOM" id="CLU_000604_1_2_11"/>
<name>A6WH28_KINRD</name>
<dbReference type="GO" id="GO:0016887">
    <property type="term" value="F:ATP hydrolysis activity"/>
    <property type="evidence" value="ECO:0007669"/>
    <property type="project" value="InterPro"/>
</dbReference>
<sequence length="327" mass="34747">MLEVQDLRKTYRGGKVAVDGVSFVARPGQVTGFLGPNGAGKTTTMRAIAGLERPTSGRVLVDGRPFAEHAAPMSTLGVLLEAKAVHPGRSVRRHLQALAATCGIPPHQVDDVLHLVGLAESADTRIRGLSLGMGQRVGLATALLGNPSTVMLDEPLNGLDPEGVRWMRHLMRTLAAQGRTVFVSSHLLSEMAQTADHLIVIGRGRLIADESLDAFLARVETVGLTVYSPDVEHLAALLRRLAGEASARGEQVDITEDADGRFHVEGLSAELIGEAAVEARLRVHQLSPVRASLEEAFMQLTSSDVQYRSTTLTLEGGATPTLTGAGR</sequence>
<evidence type="ECO:0000313" key="6">
    <source>
        <dbReference type="EMBL" id="ABS06117.1"/>
    </source>
</evidence>
<gene>
    <name evidence="6" type="ordered locus">Krad_4658</name>
</gene>
<keyword evidence="2" id="KW-0813">Transport</keyword>